<evidence type="ECO:0000313" key="17">
    <source>
        <dbReference type="Proteomes" id="UP000464480"/>
    </source>
</evidence>
<dbReference type="GO" id="GO:0005576">
    <property type="term" value="C:extracellular region"/>
    <property type="evidence" value="ECO:0007669"/>
    <property type="project" value="UniProtKB-UniRule"/>
</dbReference>
<proteinExistence type="inferred from homology"/>
<evidence type="ECO:0000256" key="3">
    <source>
        <dbReference type="ARBA" id="ARBA00012483"/>
    </source>
</evidence>
<sequence length="1498" mass="168033">MHVSDSQPHIRTANLAAEQGFQDGLIAARLPAWIRNLHIVSDTPGQQPIRESLTAEQLSYVLEALKTSYTCRQRLSRDIGRIQGIRQYCGPLLQRELSKSLYASVDSEALFLRHFYFSVAPEPELATGRQPQQEKNSYDIPLLDAALANFTEDEAGQGGLPRSDCVVTRDGSTFKPMSASAFVSGCRQLDLGQRYQEHLDSILLAPAVEGHSFMASHKALQAASMLLEACKAKTEGILTADELALVIAICQGARPGTLQGKPVIARQLSAYGCKIEQLVVFDQTTTSLGVSTSQRVLVYIPGDPVSPWSAARDLDTFIRRILGKRLADEAYQRFFSRFIRRRDSAAFFAKVASELVDVASWASRDMDQHMADYPLPLFDQLARGYIDHIKDDAALIAVPVRAIDDRQRQARHDNLISAAWTVASLAGLFLPGIGVMLGAVMVWGMLKDVFHAVEEWREGDTQAALEHLVRIAEIVAMVGVTSAIAGAVTREWHLVDGLATARLEDGSEKLWYFDLAPFRSAPPPLQALADANGVYRLKGRSWVTMDGYFYEVVQQSDEQWQIVPKQGHGPQLRHNGAGAWRVWCEQPIEWDEPHRLFRRLGNEFSQLEGEQIDQLLVIHGLDASHLRGLHICGQAPEACVVDSVSRIALVARVQALVRQLRTGGQVVDAVLLARVRRWHGADSMSDARLAELVESRRRSLVGQLYYEQYPLTAATQALQRDFVNLHRLGAEALLDTVGEDDLGLAAAALVRRIRCVRVHEALLFDTPQTLDLARVVLKLLEAMPGAVTGPQWQLFDGDLAVPLLSGSGRGGTLGLRYRAGTFERSDEQGQALGEPGELFQQLAAGYADGQRDAVGIGEPFALQLRSQMASQVAQRREVIAEVLGIAQPGDTFNPPQRLANGRIGYPLSGWRQRFHRGRGAVRNLAAELRDLYPGFDDDDVELWLTHLRQAQRDPGVELVELKRQLNTLRKSLGVWRLSTLKGWHWKARREFAQGLIACWRYLVPRQLGAVEEGTGYLLSTYRSNLDELPDIPQGVRFPHVSDMALRSVQIARVPKSFLHAFDALESLSMTNCRLTRLPLTPAMAQRLRILDLSGNQMSLNDVDVDLLASCQQLIYLNLSHNPLQRVISIARMPSLNALMLRNCQLTAFPVGVMEAGSLHTLDVGDNAIRSLPFGFYRSALWRSGRVRLSDNPLQGVQDAWSEMLDSQVPVKQRWLDRVADDQRDHLANLWGKMHGNHASRHFFTLLERLTTSADFQSEFLSRYLALRVLRMLDYMHERPVLQTELYENALTEHCQDNATLRFSDLEVRVRVWKARKRELPGDQQRALLTLGGQCWRLDMLDELAGLHAIRVGRPEESLEFALSYRLELADNLDLPIEHDEMLNPGVANLSRGDLRAAAHFVRSAQSREALVDYLATTRFWREYLAHKYPRRLQVPQALHDEREAMEARNATTDEFNALQDRVQQRELNLYRQLTREALDQHLMAVMIAPVAPWHQGPA</sequence>
<evidence type="ECO:0000256" key="2">
    <source>
        <dbReference type="ARBA" id="ARBA00004162"/>
    </source>
</evidence>
<dbReference type="GO" id="GO:0016567">
    <property type="term" value="P:protein ubiquitination"/>
    <property type="evidence" value="ECO:0007669"/>
    <property type="project" value="InterPro"/>
</dbReference>
<dbReference type="PANTHER" id="PTHR46473:SF10">
    <property type="entry name" value="LD45603P-RELATED"/>
    <property type="match status" value="1"/>
</dbReference>
<evidence type="ECO:0000259" key="15">
    <source>
        <dbReference type="PROSITE" id="PS52053"/>
    </source>
</evidence>
<evidence type="ECO:0000256" key="5">
    <source>
        <dbReference type="ARBA" id="ARBA00022475"/>
    </source>
</evidence>
<keyword evidence="9" id="KW-0843">Virulence</keyword>
<dbReference type="InterPro" id="IPR029487">
    <property type="entry name" value="NEL_dom"/>
</dbReference>
<comment type="PTM">
    <text evidence="14">Ubiquitinated in the presence of host E1 ubiquitin-activating enzyme, E2 ubiquitin-conjugating enzyme and ubiquitin.</text>
</comment>
<reference evidence="16 17" key="1">
    <citation type="submission" date="2020-02" db="EMBL/GenBank/DDBJ databases">
        <title>Pseudomonas Putida W5 Complete Genome Assembly.</title>
        <authorList>
            <person name="Yuan Z.-C."/>
            <person name="Shaw G.A."/>
            <person name="Cusano A.D."/>
            <person name="Caddey B.J."/>
            <person name="Weselowski B.J."/>
        </authorList>
    </citation>
    <scope>NUCLEOTIDE SEQUENCE [LARGE SCALE GENOMIC DNA]</scope>
    <source>
        <strain evidence="16 17">W5</strain>
    </source>
</reference>
<dbReference type="Pfam" id="PF20178">
    <property type="entry name" value="ToxA_N"/>
    <property type="match status" value="1"/>
</dbReference>
<evidence type="ECO:0000256" key="10">
    <source>
        <dbReference type="ARBA" id="ARBA00023065"/>
    </source>
</evidence>
<comment type="similarity">
    <text evidence="14">Belongs to the LRR-containing bacterial E3 ligase family.</text>
</comment>
<evidence type="ECO:0000256" key="11">
    <source>
        <dbReference type="ARBA" id="ARBA00023136"/>
    </source>
</evidence>
<dbReference type="RefSeq" id="WP_159409810.1">
    <property type="nucleotide sequence ID" value="NZ_CP026115.2"/>
</dbReference>
<evidence type="ECO:0000256" key="14">
    <source>
        <dbReference type="PROSITE-ProRule" id="PRU01398"/>
    </source>
</evidence>
<dbReference type="EMBL" id="CP026115">
    <property type="protein sequence ID" value="QHG64427.1"/>
    <property type="molecule type" value="Genomic_DNA"/>
</dbReference>
<evidence type="ECO:0000256" key="8">
    <source>
        <dbReference type="ARBA" id="ARBA00022989"/>
    </source>
</evidence>
<gene>
    <name evidence="16" type="ORF">C2H86_08395</name>
</gene>
<keyword evidence="14" id="KW-0832">Ubl conjugation</keyword>
<dbReference type="EC" id="2.3.2.27" evidence="3"/>
<evidence type="ECO:0000256" key="6">
    <source>
        <dbReference type="ARBA" id="ARBA00022692"/>
    </source>
</evidence>
<dbReference type="Pfam" id="PF14496">
    <property type="entry name" value="NEL"/>
    <property type="match status" value="1"/>
</dbReference>
<dbReference type="GO" id="GO:0034220">
    <property type="term" value="P:monoatomic ion transmembrane transport"/>
    <property type="evidence" value="ECO:0007669"/>
    <property type="project" value="UniProtKB-KW"/>
</dbReference>
<keyword evidence="14" id="KW-0808">Transferase</keyword>
<keyword evidence="4" id="KW-0813">Transport</keyword>
<keyword evidence="14" id="KW-1035">Host cytoplasm</keyword>
<dbReference type="Proteomes" id="UP000464480">
    <property type="component" value="Chromosome"/>
</dbReference>
<dbReference type="GO" id="GO:0061630">
    <property type="term" value="F:ubiquitin protein ligase activity"/>
    <property type="evidence" value="ECO:0007669"/>
    <property type="project" value="UniProtKB-EC"/>
</dbReference>
<dbReference type="Gene3D" id="3.80.10.10">
    <property type="entry name" value="Ribonuclease Inhibitor"/>
    <property type="match status" value="1"/>
</dbReference>
<comment type="catalytic activity">
    <reaction evidence="1">
        <text>S-ubiquitinyl-[E2 ubiquitin-conjugating enzyme]-L-cysteine + [acceptor protein]-L-lysine = [E2 ubiquitin-conjugating enzyme]-L-cysteine + N(6)-ubiquitinyl-[acceptor protein]-L-lysine.</text>
        <dbReference type="EC" id="2.3.2.27"/>
    </reaction>
</comment>
<dbReference type="InterPro" id="IPR032675">
    <property type="entry name" value="LRR_dom_sf"/>
</dbReference>
<organism evidence="16 17">
    <name type="scientific">Pseudomonas putida</name>
    <name type="common">Arthrobacter siderocapsulatus</name>
    <dbReference type="NCBI Taxonomy" id="303"/>
    <lineage>
        <taxon>Bacteria</taxon>
        <taxon>Pseudomonadati</taxon>
        <taxon>Pseudomonadota</taxon>
        <taxon>Gammaproteobacteria</taxon>
        <taxon>Pseudomonadales</taxon>
        <taxon>Pseudomonadaceae</taxon>
        <taxon>Pseudomonas</taxon>
    </lineage>
</organism>
<keyword evidence="12" id="KW-1015">Disulfide bond</keyword>
<name>A0A6I6XSS4_PSEPU</name>
<keyword evidence="14" id="KW-0833">Ubl conjugation pathway</keyword>
<keyword evidence="13" id="KW-0407">Ion channel</keyword>
<dbReference type="InterPro" id="IPR001611">
    <property type="entry name" value="Leu-rich_rpt"/>
</dbReference>
<keyword evidence="5" id="KW-1003">Cell membrane</keyword>
<dbReference type="PROSITE" id="PS52053">
    <property type="entry name" value="NEL"/>
    <property type="match status" value="1"/>
</dbReference>
<keyword evidence="14" id="KW-0964">Secreted</keyword>
<dbReference type="PROSITE" id="PS51450">
    <property type="entry name" value="LRR"/>
    <property type="match status" value="1"/>
</dbReference>
<evidence type="ECO:0000256" key="12">
    <source>
        <dbReference type="ARBA" id="ARBA00023157"/>
    </source>
</evidence>
<feature type="domain" description="NEL" evidence="15">
    <location>
        <begin position="1206"/>
        <end position="1498"/>
    </location>
</feature>
<feature type="active site" description="Glycyl thioester intermediate" evidence="14">
    <location>
        <position position="1294"/>
    </location>
</feature>
<keyword evidence="8" id="KW-1133">Transmembrane helix</keyword>
<evidence type="ECO:0000256" key="13">
    <source>
        <dbReference type="ARBA" id="ARBA00023303"/>
    </source>
</evidence>
<dbReference type="InterPro" id="IPR051432">
    <property type="entry name" value="KCNMA1_auxiliary"/>
</dbReference>
<evidence type="ECO:0000313" key="16">
    <source>
        <dbReference type="EMBL" id="QHG64427.1"/>
    </source>
</evidence>
<comment type="subcellular location">
    <subcellularLocation>
        <location evidence="2">Cell membrane</location>
        <topology evidence="2">Single-pass membrane protein</topology>
    </subcellularLocation>
</comment>
<evidence type="ECO:0000256" key="1">
    <source>
        <dbReference type="ARBA" id="ARBA00000900"/>
    </source>
</evidence>
<evidence type="ECO:0000256" key="4">
    <source>
        <dbReference type="ARBA" id="ARBA00022448"/>
    </source>
</evidence>
<dbReference type="SUPFAM" id="SSF52058">
    <property type="entry name" value="L domain-like"/>
    <property type="match status" value="1"/>
</dbReference>
<keyword evidence="11" id="KW-0472">Membrane</keyword>
<dbReference type="Pfam" id="PF13855">
    <property type="entry name" value="LRR_8"/>
    <property type="match status" value="1"/>
</dbReference>
<accession>A0A6I6XSS4</accession>
<keyword evidence="10" id="KW-0406">Ion transport</keyword>
<protein>
    <recommendedName>
        <fullName evidence="3">RING-type E3 ubiquitin transferase</fullName>
        <ecNumber evidence="3">2.3.2.27</ecNumber>
    </recommendedName>
</protein>
<keyword evidence="6" id="KW-0812">Transmembrane</keyword>
<dbReference type="GO" id="GO:0005886">
    <property type="term" value="C:plasma membrane"/>
    <property type="evidence" value="ECO:0007669"/>
    <property type="project" value="UniProtKB-SubCell"/>
</dbReference>
<evidence type="ECO:0000256" key="7">
    <source>
        <dbReference type="ARBA" id="ARBA00022729"/>
    </source>
</evidence>
<keyword evidence="7" id="KW-0732">Signal</keyword>
<dbReference type="PANTHER" id="PTHR46473">
    <property type="entry name" value="GH08155P"/>
    <property type="match status" value="1"/>
</dbReference>
<dbReference type="InterPro" id="IPR046673">
    <property type="entry name" value="ToxA_N"/>
</dbReference>
<evidence type="ECO:0000256" key="9">
    <source>
        <dbReference type="ARBA" id="ARBA00023026"/>
    </source>
</evidence>
<dbReference type="Gene3D" id="1.20.58.360">
    <property type="entry name" value="Shigella T3SS effector IpaH defines"/>
    <property type="match status" value="1"/>
</dbReference>